<feature type="transmembrane region" description="Helical" evidence="5">
    <location>
        <begin position="161"/>
        <end position="180"/>
    </location>
</feature>
<keyword evidence="4 5" id="KW-0472">Membrane</keyword>
<comment type="caution">
    <text evidence="7">The sequence shown here is derived from an EMBL/GenBank/DDBJ whole genome shotgun (WGS) entry which is preliminary data.</text>
</comment>
<feature type="transmembrane region" description="Helical" evidence="5">
    <location>
        <begin position="45"/>
        <end position="65"/>
    </location>
</feature>
<dbReference type="PANTHER" id="PTHR43731:SF9">
    <property type="entry name" value="SLR1461 PROTEIN"/>
    <property type="match status" value="1"/>
</dbReference>
<dbReference type="PANTHER" id="PTHR43731">
    <property type="entry name" value="RHOMBOID PROTEASE"/>
    <property type="match status" value="1"/>
</dbReference>
<dbReference type="GO" id="GO:0006508">
    <property type="term" value="P:proteolysis"/>
    <property type="evidence" value="ECO:0007669"/>
    <property type="project" value="UniProtKB-KW"/>
</dbReference>
<dbReference type="Gene3D" id="1.20.1540.10">
    <property type="entry name" value="Rhomboid-like"/>
    <property type="match status" value="1"/>
</dbReference>
<dbReference type="EMBL" id="LSNE01000002">
    <property type="protein sequence ID" value="KXI30802.1"/>
    <property type="molecule type" value="Genomic_DNA"/>
</dbReference>
<dbReference type="SUPFAM" id="SSF144091">
    <property type="entry name" value="Rhomboid-like"/>
    <property type="match status" value="1"/>
</dbReference>
<dbReference type="GO" id="GO:0016020">
    <property type="term" value="C:membrane"/>
    <property type="evidence" value="ECO:0007669"/>
    <property type="project" value="UniProtKB-SubCell"/>
</dbReference>
<evidence type="ECO:0000313" key="7">
    <source>
        <dbReference type="EMBL" id="KXI30802.1"/>
    </source>
</evidence>
<proteinExistence type="predicted"/>
<dbReference type="InterPro" id="IPR035952">
    <property type="entry name" value="Rhomboid-like_sf"/>
</dbReference>
<feature type="transmembrane region" description="Helical" evidence="5">
    <location>
        <begin position="137"/>
        <end position="155"/>
    </location>
</feature>
<evidence type="ECO:0000256" key="3">
    <source>
        <dbReference type="ARBA" id="ARBA00022989"/>
    </source>
</evidence>
<dbReference type="Proteomes" id="UP000070299">
    <property type="component" value="Unassembled WGS sequence"/>
</dbReference>
<comment type="subcellular location">
    <subcellularLocation>
        <location evidence="1">Membrane</location>
        <topology evidence="1">Multi-pass membrane protein</topology>
    </subcellularLocation>
</comment>
<keyword evidence="8" id="KW-1185">Reference proteome</keyword>
<keyword evidence="2 5" id="KW-0812">Transmembrane</keyword>
<dbReference type="GO" id="GO:0004252">
    <property type="term" value="F:serine-type endopeptidase activity"/>
    <property type="evidence" value="ECO:0007669"/>
    <property type="project" value="InterPro"/>
</dbReference>
<feature type="transmembrane region" description="Helical" evidence="5">
    <location>
        <begin position="111"/>
        <end position="130"/>
    </location>
</feature>
<evidence type="ECO:0000259" key="6">
    <source>
        <dbReference type="Pfam" id="PF01694"/>
    </source>
</evidence>
<gene>
    <name evidence="7" type="ORF">AX660_05170</name>
</gene>
<sequence>MKENKRFTQCLLYSLFAVSFLWCIKSAQILFHWDLSWMGVHPHEPFGLIGIITAPLVHGSLEHLFNNTLPLIIMSTVLAFGYPKAFWRVLGLIWLVSGLGVWLFAREANHIGASGIAHGLFFFILVASIFRRDKSSVAIMMIVFLLYGGMTMTILPREEHISFEYHFFGAVAGFIAALIWRNRDPKPVIKPYAWELKPDDDPIIGDDWQVSEEFENLVEQDKQSQPIDIKYH</sequence>
<keyword evidence="7" id="KW-0378">Hydrolase</keyword>
<evidence type="ECO:0000256" key="5">
    <source>
        <dbReference type="SAM" id="Phobius"/>
    </source>
</evidence>
<evidence type="ECO:0000313" key="8">
    <source>
        <dbReference type="Proteomes" id="UP000070299"/>
    </source>
</evidence>
<evidence type="ECO:0000256" key="4">
    <source>
        <dbReference type="ARBA" id="ARBA00023136"/>
    </source>
</evidence>
<keyword evidence="3 5" id="KW-1133">Transmembrane helix</keyword>
<name>A0A136A6E3_9ALTE</name>
<feature type="transmembrane region" description="Helical" evidence="5">
    <location>
        <begin position="85"/>
        <end position="105"/>
    </location>
</feature>
<dbReference type="AlphaFoldDB" id="A0A136A6E3"/>
<dbReference type="RefSeq" id="WP_068371821.1">
    <property type="nucleotide sequence ID" value="NZ_LSNE01000002.1"/>
</dbReference>
<dbReference type="STRING" id="1799789.AX660_05170"/>
<organism evidence="7 8">
    <name type="scientific">Paraglaciecola hydrolytica</name>
    <dbReference type="NCBI Taxonomy" id="1799789"/>
    <lineage>
        <taxon>Bacteria</taxon>
        <taxon>Pseudomonadati</taxon>
        <taxon>Pseudomonadota</taxon>
        <taxon>Gammaproteobacteria</taxon>
        <taxon>Alteromonadales</taxon>
        <taxon>Alteromonadaceae</taxon>
        <taxon>Paraglaciecola</taxon>
    </lineage>
</organism>
<keyword evidence="7" id="KW-0645">Protease</keyword>
<protein>
    <submittedName>
        <fullName evidence="7">Rhomboid family intramembrane serine protease</fullName>
    </submittedName>
</protein>
<evidence type="ECO:0000256" key="2">
    <source>
        <dbReference type="ARBA" id="ARBA00022692"/>
    </source>
</evidence>
<evidence type="ECO:0000256" key="1">
    <source>
        <dbReference type="ARBA" id="ARBA00004141"/>
    </source>
</evidence>
<dbReference type="Pfam" id="PF01694">
    <property type="entry name" value="Rhomboid"/>
    <property type="match status" value="1"/>
</dbReference>
<dbReference type="InterPro" id="IPR022764">
    <property type="entry name" value="Peptidase_S54_rhomboid_dom"/>
</dbReference>
<dbReference type="OrthoDB" id="465874at2"/>
<reference evidence="8" key="1">
    <citation type="submission" date="2016-02" db="EMBL/GenBank/DDBJ databases">
        <authorList>
            <person name="Schultz-Johansen M."/>
            <person name="Glaring M.A."/>
            <person name="Bech P.K."/>
            <person name="Stougaard P."/>
        </authorList>
    </citation>
    <scope>NUCLEOTIDE SEQUENCE [LARGE SCALE GENOMIC DNA]</scope>
    <source>
        <strain evidence="8">S66</strain>
    </source>
</reference>
<dbReference type="InterPro" id="IPR050925">
    <property type="entry name" value="Rhomboid_protease_S54"/>
</dbReference>
<feature type="domain" description="Peptidase S54 rhomboid" evidence="6">
    <location>
        <begin position="48"/>
        <end position="180"/>
    </location>
</feature>
<feature type="transmembrane region" description="Helical" evidence="5">
    <location>
        <begin position="12"/>
        <end position="33"/>
    </location>
</feature>
<accession>A0A136A6E3</accession>